<feature type="transmembrane region" description="Helical" evidence="3">
    <location>
        <begin position="212"/>
        <end position="230"/>
    </location>
</feature>
<comment type="caution">
    <text evidence="4">The sequence shown here is derived from an EMBL/GenBank/DDBJ whole genome shotgun (WGS) entry which is preliminary data.</text>
</comment>
<proteinExistence type="inferred from homology"/>
<feature type="transmembrane region" description="Helical" evidence="3">
    <location>
        <begin position="90"/>
        <end position="110"/>
    </location>
</feature>
<dbReference type="PANTHER" id="PTHR11360">
    <property type="entry name" value="MONOCARBOXYLATE TRANSPORTER"/>
    <property type="match status" value="1"/>
</dbReference>
<feature type="transmembrane region" description="Helical" evidence="3">
    <location>
        <begin position="122"/>
        <end position="140"/>
    </location>
</feature>
<dbReference type="Gene3D" id="2.40.100.20">
    <property type="match status" value="1"/>
</dbReference>
<feature type="transmembrane region" description="Helical" evidence="3">
    <location>
        <begin position="146"/>
        <end position="166"/>
    </location>
</feature>
<feature type="transmembrane region" description="Helical" evidence="3">
    <location>
        <begin position="48"/>
        <end position="70"/>
    </location>
</feature>
<comment type="similarity">
    <text evidence="2">Belongs to the major facilitator superfamily. Monocarboxylate porter (TC 2.A.1.13) family.</text>
</comment>
<dbReference type="PANTHER" id="PTHR11360:SF156">
    <property type="entry name" value="MONOCARBOXYLATE TRANSPORTER, PUTATIVE (AFU_ORTHOLOGUE AFUA_4G14260)-RELATED"/>
    <property type="match status" value="1"/>
</dbReference>
<sequence length="627" mass="68355">MTTSNIPREAIELRAESRTRDDRSDYASVQDTDLRAPGEVTSSRKKKALVLFGSALLQLPIWGFAMSYGIFQEYYLTHQTLSGNYDLTGIIGMTSNGVMYLSMPLLFALFTKRWAKFRQTAMLSGTILACLSFLLSSFSTQVWHLVATQGVLASFGSALVFSPMTLSLGEWYKTDHRALAYGVTLSCKNIVGSVCPFLFSSLLGRYKFSSTVRIWALIIAGTSLFTIFLIPTHPSALLAVVSDLTEGANEGGDAGPPRARKIPWHFLRHGTIYIYSIAIILQSAAYGIPQTYLNTYASEVALLSHTSAIILLTLFNIPGIASSSFFGYLSDNKHSTFSATTVACISAMSSGLSAILLWGLNTQGSLTTLILFSITFGFFAGGYSATWGGLINDLELEARRSNEAIDSGMVYGVLNGARGVGYIVGGLIGVPLLQAGTERYVQLVKGDFGVQSSYGPLIMFTGVASCFGGCSVLLNMKHLRVLWKIRLLREGNMSSVIEPGLPEDQDCVSVFVLAHADYIAIEVIRVSDKEESDGVEAGIAASSYRANDTPEIMADNNVILITAGPYQFLAKFEEEAPKTVATFQKLLPYCQKIIHVRWSGEAVWIPLGEADFELEFENHTAPLYRNT</sequence>
<accession>A0A4T0BH18</accession>
<evidence type="ECO:0000313" key="4">
    <source>
        <dbReference type="EMBL" id="TIA33641.1"/>
    </source>
</evidence>
<evidence type="ECO:0000256" key="1">
    <source>
        <dbReference type="ARBA" id="ARBA00004141"/>
    </source>
</evidence>
<feature type="transmembrane region" description="Helical" evidence="3">
    <location>
        <begin position="270"/>
        <end position="288"/>
    </location>
</feature>
<organism evidence="4 5">
    <name type="scientific">Aureobasidium pullulans</name>
    <name type="common">Black yeast</name>
    <name type="synonym">Pullularia pullulans</name>
    <dbReference type="NCBI Taxonomy" id="5580"/>
    <lineage>
        <taxon>Eukaryota</taxon>
        <taxon>Fungi</taxon>
        <taxon>Dikarya</taxon>
        <taxon>Ascomycota</taxon>
        <taxon>Pezizomycotina</taxon>
        <taxon>Dothideomycetes</taxon>
        <taxon>Dothideomycetidae</taxon>
        <taxon>Dothideales</taxon>
        <taxon>Saccotheciaceae</taxon>
        <taxon>Aureobasidium</taxon>
    </lineage>
</organism>
<feature type="transmembrane region" description="Helical" evidence="3">
    <location>
        <begin position="178"/>
        <end position="200"/>
    </location>
</feature>
<dbReference type="Pfam" id="PF07690">
    <property type="entry name" value="MFS_1"/>
    <property type="match status" value="1"/>
</dbReference>
<dbReference type="AlphaFoldDB" id="A0A4T0BH18"/>
<dbReference type="Proteomes" id="UP000308724">
    <property type="component" value="Unassembled WGS sequence"/>
</dbReference>
<feature type="transmembrane region" description="Helical" evidence="3">
    <location>
        <begin position="453"/>
        <end position="476"/>
    </location>
</feature>
<dbReference type="InterPro" id="IPR036259">
    <property type="entry name" value="MFS_trans_sf"/>
</dbReference>
<evidence type="ECO:0000256" key="3">
    <source>
        <dbReference type="SAM" id="Phobius"/>
    </source>
</evidence>
<comment type="subcellular location">
    <subcellularLocation>
        <location evidence="1">Membrane</location>
        <topology evidence="1">Multi-pass membrane protein</topology>
    </subcellularLocation>
</comment>
<keyword evidence="3" id="KW-0472">Membrane</keyword>
<protein>
    <submittedName>
        <fullName evidence="4">MFS general substrate transporter</fullName>
    </submittedName>
</protein>
<name>A0A4T0BH18_AURPU</name>
<dbReference type="GO" id="GO:0022857">
    <property type="term" value="F:transmembrane transporter activity"/>
    <property type="evidence" value="ECO:0007669"/>
    <property type="project" value="InterPro"/>
</dbReference>
<evidence type="ECO:0000256" key="2">
    <source>
        <dbReference type="ARBA" id="ARBA00006727"/>
    </source>
</evidence>
<feature type="transmembrane region" description="Helical" evidence="3">
    <location>
        <begin position="308"/>
        <end position="329"/>
    </location>
</feature>
<keyword evidence="3" id="KW-1133">Transmembrane helix</keyword>
<dbReference type="GO" id="GO:0016020">
    <property type="term" value="C:membrane"/>
    <property type="evidence" value="ECO:0007669"/>
    <property type="project" value="UniProtKB-SubCell"/>
</dbReference>
<dbReference type="Gene3D" id="1.20.1250.20">
    <property type="entry name" value="MFS general substrate transporter like domains"/>
    <property type="match status" value="2"/>
</dbReference>
<dbReference type="SUPFAM" id="SSF103473">
    <property type="entry name" value="MFS general substrate transporter"/>
    <property type="match status" value="1"/>
</dbReference>
<keyword evidence="3" id="KW-0812">Transmembrane</keyword>
<feature type="transmembrane region" description="Helical" evidence="3">
    <location>
        <begin position="341"/>
        <end position="360"/>
    </location>
</feature>
<feature type="transmembrane region" description="Helical" evidence="3">
    <location>
        <begin position="410"/>
        <end position="433"/>
    </location>
</feature>
<dbReference type="Pfam" id="PF12903">
    <property type="entry name" value="DUF3830"/>
    <property type="match status" value="1"/>
</dbReference>
<feature type="transmembrane region" description="Helical" evidence="3">
    <location>
        <begin position="366"/>
        <end position="390"/>
    </location>
</feature>
<dbReference type="InterPro" id="IPR024532">
    <property type="entry name" value="DUF3830"/>
</dbReference>
<dbReference type="InterPro" id="IPR050327">
    <property type="entry name" value="Proton-linked_MCT"/>
</dbReference>
<dbReference type="EMBL" id="QZBZ01000186">
    <property type="protein sequence ID" value="TIA33641.1"/>
    <property type="molecule type" value="Genomic_DNA"/>
</dbReference>
<dbReference type="InterPro" id="IPR011701">
    <property type="entry name" value="MFS"/>
</dbReference>
<reference evidence="4 5" key="1">
    <citation type="submission" date="2018-10" db="EMBL/GenBank/DDBJ databases">
        <title>Fifty Aureobasidium pullulans genomes reveal a recombining polyextremotolerant generalist.</title>
        <authorList>
            <person name="Gostincar C."/>
            <person name="Turk M."/>
            <person name="Zajc J."/>
            <person name="Gunde-Cimerman N."/>
        </authorList>
    </citation>
    <scope>NUCLEOTIDE SEQUENCE [LARGE SCALE GENOMIC DNA]</scope>
    <source>
        <strain evidence="4 5">EXF-1645</strain>
    </source>
</reference>
<evidence type="ECO:0000313" key="5">
    <source>
        <dbReference type="Proteomes" id="UP000308724"/>
    </source>
</evidence>
<gene>
    <name evidence="4" type="ORF">D6C78_07404</name>
</gene>